<dbReference type="Proteomes" id="UP000053060">
    <property type="component" value="Unassembled WGS sequence"/>
</dbReference>
<feature type="transmembrane region" description="Helical" evidence="1">
    <location>
        <begin position="183"/>
        <end position="211"/>
    </location>
</feature>
<feature type="transmembrane region" description="Helical" evidence="1">
    <location>
        <begin position="100"/>
        <end position="121"/>
    </location>
</feature>
<feature type="transmembrane region" description="Helical" evidence="1">
    <location>
        <begin position="389"/>
        <end position="410"/>
    </location>
</feature>
<sequence length="602" mass="64801">MTTELDRPSTRAAHAARSPRRHVLAVALVLILLQTILRTVVAATGEFYWDDLILVGRAGSYPLLSDDFLRYDHDGHLMPAAFLVAGIATAIAPLEWWPAAASLVIGQLLVSLAVLRVLWLLLGPRRALWGPLLFYLLTPLTLPAFAWWAAALNALPLQAALAWVAGDALQYSRTGRRRHFVSALVVTAVALVFFEKSVLVPFAAFATVALAHHVDGLTRPIRSTWARARPLWLGSTAVLVVWAVGYATVVESRFGIPPWSMVAGLTHHGISYGLLPSLLGGPWEWERWNPSPPWADPPLVLVVVAWLAVAVAAVWTVRRRHRTGPVWLAVIAYVLASLAAMISTRFGPETTYELARTLRYFADSAVVVAIATALILRAPRRGTTSRPRAVRATAWACAAVFTVGSLWSTVTFARSWSDNPTGDYLGAAKAALTARPDEPVLDHPVSVWILLPVTYPHNLVGSVFSALPGRSDIRDHATDLWVLDDLGHRTPADLLPLRFVPPGPEADCGHRVTTDAVTAVPLDSPAGDWEWTVQVNYRASADGTIDLGFPGHASVTVPVTEGLGTVYVRVSGDGSALQARSSTPGTTVCLGAGSLGVVVPRG</sequence>
<feature type="transmembrane region" description="Helical" evidence="1">
    <location>
        <begin position="231"/>
        <end position="249"/>
    </location>
</feature>
<accession>A0A0V9ULN4</accession>
<dbReference type="AlphaFoldDB" id="A0A0V9ULN4"/>
<feature type="transmembrane region" description="Helical" evidence="1">
    <location>
        <begin position="326"/>
        <end position="346"/>
    </location>
</feature>
<feature type="transmembrane region" description="Helical" evidence="1">
    <location>
        <begin position="21"/>
        <end position="41"/>
    </location>
</feature>
<protein>
    <submittedName>
        <fullName evidence="2">Membrane protein</fullName>
    </submittedName>
</protein>
<reference evidence="2 3" key="2">
    <citation type="journal article" date="2016" name="Genome Announc.">
        <title>Draft Genome Sequence of a Versatile Hydrocarbon-Degrading Bacterium, Rhodococcus pyridinivorans Strain KG-16, Collected from Oil Fields in India.</title>
        <authorList>
            <person name="Aggarwal R.K."/>
            <person name="Dawar C."/>
            <person name="Phanindranath R."/>
            <person name="Mutnuri L."/>
            <person name="Dayal A.M."/>
        </authorList>
    </citation>
    <scope>NUCLEOTIDE SEQUENCE [LARGE SCALE GENOMIC DNA]</scope>
    <source>
        <strain evidence="2 3">KG-16</strain>
    </source>
</reference>
<feature type="transmembrane region" description="Helical" evidence="1">
    <location>
        <begin position="358"/>
        <end position="377"/>
    </location>
</feature>
<evidence type="ECO:0000313" key="3">
    <source>
        <dbReference type="Proteomes" id="UP000053060"/>
    </source>
</evidence>
<evidence type="ECO:0000313" key="2">
    <source>
        <dbReference type="EMBL" id="KSZ58897.1"/>
    </source>
</evidence>
<evidence type="ECO:0000256" key="1">
    <source>
        <dbReference type="SAM" id="Phobius"/>
    </source>
</evidence>
<dbReference type="RefSeq" id="WP_060651684.1">
    <property type="nucleotide sequence ID" value="NZ_AZXY01000004.1"/>
</dbReference>
<gene>
    <name evidence="2" type="ORF">Z045_09740</name>
</gene>
<organism evidence="2 3">
    <name type="scientific">Rhodococcus pyridinivorans KG-16</name>
    <dbReference type="NCBI Taxonomy" id="1441730"/>
    <lineage>
        <taxon>Bacteria</taxon>
        <taxon>Bacillati</taxon>
        <taxon>Actinomycetota</taxon>
        <taxon>Actinomycetes</taxon>
        <taxon>Mycobacteriales</taxon>
        <taxon>Nocardiaceae</taxon>
        <taxon>Rhodococcus</taxon>
    </lineage>
</organism>
<keyword evidence="1" id="KW-0472">Membrane</keyword>
<reference evidence="3" key="1">
    <citation type="submission" date="2015-01" db="EMBL/GenBank/DDBJ databases">
        <title>Draft genome sequence of Rhodococcus pyridinivorans strain KG-16, a hydrocarbon-degrading bacterium.</title>
        <authorList>
            <person name="Aggarwal R.K."/>
            <person name="Dawar C."/>
        </authorList>
    </citation>
    <scope>NUCLEOTIDE SEQUENCE [LARGE SCALE GENOMIC DNA]</scope>
    <source>
        <strain evidence="3">KG-16</strain>
    </source>
</reference>
<name>A0A0V9ULN4_9NOCA</name>
<keyword evidence="1" id="KW-1133">Transmembrane helix</keyword>
<dbReference type="PATRIC" id="fig|1441730.3.peg.2023"/>
<dbReference type="EMBL" id="AZXY01000004">
    <property type="protein sequence ID" value="KSZ58897.1"/>
    <property type="molecule type" value="Genomic_DNA"/>
</dbReference>
<keyword evidence="1" id="KW-0812">Transmembrane</keyword>
<feature type="transmembrane region" description="Helical" evidence="1">
    <location>
        <begin position="299"/>
        <end position="317"/>
    </location>
</feature>
<feature type="transmembrane region" description="Helical" evidence="1">
    <location>
        <begin position="128"/>
        <end position="148"/>
    </location>
</feature>
<comment type="caution">
    <text evidence="2">The sequence shown here is derived from an EMBL/GenBank/DDBJ whole genome shotgun (WGS) entry which is preliminary data.</text>
</comment>
<proteinExistence type="predicted"/>